<evidence type="ECO:0000256" key="1">
    <source>
        <dbReference type="ARBA" id="ARBA00022574"/>
    </source>
</evidence>
<dbReference type="InterPro" id="IPR001680">
    <property type="entry name" value="WD40_rpt"/>
</dbReference>
<dbReference type="Pfam" id="PF00400">
    <property type="entry name" value="WD40"/>
    <property type="match status" value="7"/>
</dbReference>
<reference evidence="5 6" key="1">
    <citation type="submission" date="2017-12" db="EMBL/GenBank/DDBJ databases">
        <title>Sequencing, de novo assembly and annotation of complete genome of a new Thraustochytrid species, strain FCC1311.</title>
        <authorList>
            <person name="Sedici K."/>
            <person name="Godart F."/>
            <person name="Aiese Cigliano R."/>
            <person name="Sanseverino W."/>
            <person name="Barakat M."/>
            <person name="Ortet P."/>
            <person name="Marechal E."/>
            <person name="Cagnac O."/>
            <person name="Amato A."/>
        </authorList>
    </citation>
    <scope>NUCLEOTIDE SEQUENCE [LARGE SCALE GENOMIC DNA]</scope>
</reference>
<evidence type="ECO:0000256" key="4">
    <source>
        <dbReference type="SAM" id="MobiDB-lite"/>
    </source>
</evidence>
<evidence type="ECO:0000256" key="3">
    <source>
        <dbReference type="PROSITE-ProRule" id="PRU00221"/>
    </source>
</evidence>
<evidence type="ECO:0000313" key="6">
    <source>
        <dbReference type="Proteomes" id="UP000241890"/>
    </source>
</evidence>
<dbReference type="InterPro" id="IPR053299">
    <property type="entry name" value="ASTRA_WD_repeat"/>
</dbReference>
<evidence type="ECO:0000256" key="2">
    <source>
        <dbReference type="ARBA" id="ARBA00022737"/>
    </source>
</evidence>
<sequence length="781" mass="85990">MKTELSEFVLDLVGADAAESTSGGLQAPRILCQTVDEDTLFLGLEDGRLAHCSKVTNSNRAKDSLVIQKSGHSGAITCLRLVSNCGGTDNATRTHKLLFTGSVDRTIKVWCHKPRRPELECIQTLVGHGGTITALEFGGGFLAQRLVSCSTDRTIRVWTTVPNRELLLHPWFETAQIIERREWITSTVLGPRLERLQTGLSRPGASLGQSISVSPGSTDAESSSETLGISSSSHLYHVENAERFGVHDLGIFAMEMIKQLNLVVTAGYDNCVRNGFIEVWNIYTDKRLMCHRISTDVHRDENVMAESKRGEEAKTSGLTSLRETTQRSRDAVLTCTVFCESTPGHFSAAVGGSLYTWTMLRDLKYKEHSGHDDAIVSLVCFDESPAARSTRISAPRSMPEGSNDPAASSKRGRARESFSEKAKHGFQIFSASLDNTLRAWDWYDMKCLFKLREPQSEMTCLTRLPDSGILATGNEDGTIRLWSCDTGSTMVLRGHKNTVLCLDVAERRRHVYLLSAGYDGNVGIWDVTLRSMIRPKLECMFEAHKPLRPSLDETNSLAVLQQDCNQEILCIRYNPAGAFPEATSSGQQRPDSFLTGGNDCVVRVWHFTSYIQLCALEGHTEPITCLEIDANFVISGSDDGSVRVWNLANLREGYGIAVFSAHQASVRAMVVLSGQLGAANLVTCSFDGAIRVWDYTGADGTDGKISSDVLESKSSDRSVDTEESKSTAIEESTEGRPRLLKEFCNSELQFRTLAVCERHDLVVAGTQQGRLVTHSMRELSC</sequence>
<feature type="compositionally biased region" description="Basic and acidic residues" evidence="4">
    <location>
        <begin position="710"/>
        <end position="725"/>
    </location>
</feature>
<dbReference type="InterPro" id="IPR020472">
    <property type="entry name" value="WD40_PAC1"/>
</dbReference>
<dbReference type="AlphaFoldDB" id="A0A2R5G3T8"/>
<dbReference type="SUPFAM" id="SSF50978">
    <property type="entry name" value="WD40 repeat-like"/>
    <property type="match status" value="2"/>
</dbReference>
<organism evidence="5 6">
    <name type="scientific">Hondaea fermentalgiana</name>
    <dbReference type="NCBI Taxonomy" id="2315210"/>
    <lineage>
        <taxon>Eukaryota</taxon>
        <taxon>Sar</taxon>
        <taxon>Stramenopiles</taxon>
        <taxon>Bigyra</taxon>
        <taxon>Labyrinthulomycetes</taxon>
        <taxon>Thraustochytrida</taxon>
        <taxon>Thraustochytriidae</taxon>
        <taxon>Hondaea</taxon>
    </lineage>
</organism>
<feature type="repeat" description="WD" evidence="3">
    <location>
        <begin position="451"/>
        <end position="492"/>
    </location>
</feature>
<dbReference type="EMBL" id="BEYU01000005">
    <property type="protein sequence ID" value="GBG24418.1"/>
    <property type="molecule type" value="Genomic_DNA"/>
</dbReference>
<feature type="repeat" description="WD" evidence="3">
    <location>
        <begin position="659"/>
        <end position="694"/>
    </location>
</feature>
<keyword evidence="1 3" id="KW-0853">WD repeat</keyword>
<feature type="repeat" description="WD" evidence="3">
    <location>
        <begin position="492"/>
        <end position="535"/>
    </location>
</feature>
<proteinExistence type="predicted"/>
<dbReference type="InterPro" id="IPR036322">
    <property type="entry name" value="WD40_repeat_dom_sf"/>
</dbReference>
<feature type="repeat" description="WD" evidence="3">
    <location>
        <begin position="125"/>
        <end position="158"/>
    </location>
</feature>
<dbReference type="CDD" id="cd00200">
    <property type="entry name" value="WD40"/>
    <property type="match status" value="1"/>
</dbReference>
<dbReference type="PROSITE" id="PS50294">
    <property type="entry name" value="WD_REPEATS_REGION"/>
    <property type="match status" value="4"/>
</dbReference>
<feature type="compositionally biased region" description="Polar residues" evidence="4">
    <location>
        <begin position="207"/>
        <end position="221"/>
    </location>
</feature>
<feature type="repeat" description="WD" evidence="3">
    <location>
        <begin position="616"/>
        <end position="647"/>
    </location>
</feature>
<name>A0A2R5G3T8_9STRA</name>
<evidence type="ECO:0000313" key="5">
    <source>
        <dbReference type="EMBL" id="GBG24418.1"/>
    </source>
</evidence>
<feature type="region of interest" description="Disordered" evidence="4">
    <location>
        <begin position="707"/>
        <end position="733"/>
    </location>
</feature>
<feature type="region of interest" description="Disordered" evidence="4">
    <location>
        <begin position="390"/>
        <end position="414"/>
    </location>
</feature>
<dbReference type="Gene3D" id="2.130.10.10">
    <property type="entry name" value="YVTN repeat-like/Quinoprotein amine dehydrogenase"/>
    <property type="match status" value="3"/>
</dbReference>
<accession>A0A2R5G3T8</accession>
<dbReference type="InParanoid" id="A0A2R5G3T8"/>
<dbReference type="Proteomes" id="UP000241890">
    <property type="component" value="Unassembled WGS sequence"/>
</dbReference>
<dbReference type="SMART" id="SM00320">
    <property type="entry name" value="WD40"/>
    <property type="match status" value="9"/>
</dbReference>
<gene>
    <name evidence="5" type="ORF">FCC1311_006362</name>
</gene>
<dbReference type="PROSITE" id="PS50082">
    <property type="entry name" value="WD_REPEATS_2"/>
    <property type="match status" value="5"/>
</dbReference>
<comment type="caution">
    <text evidence="5">The sequence shown here is derived from an EMBL/GenBank/DDBJ whole genome shotgun (WGS) entry which is preliminary data.</text>
</comment>
<feature type="region of interest" description="Disordered" evidence="4">
    <location>
        <begin position="200"/>
        <end position="225"/>
    </location>
</feature>
<dbReference type="OrthoDB" id="674604at2759"/>
<keyword evidence="2" id="KW-0677">Repeat</keyword>
<keyword evidence="6" id="KW-1185">Reference proteome</keyword>
<dbReference type="PRINTS" id="PR00320">
    <property type="entry name" value="GPROTEINBRPT"/>
</dbReference>
<dbReference type="PANTHER" id="PTHR44156">
    <property type="entry name" value="SUPERNUMERARY LIMBS, ISOFORM B-RELATED"/>
    <property type="match status" value="1"/>
</dbReference>
<dbReference type="PROSITE" id="PS00678">
    <property type="entry name" value="WD_REPEATS_1"/>
    <property type="match status" value="2"/>
</dbReference>
<dbReference type="InterPro" id="IPR019775">
    <property type="entry name" value="WD40_repeat_CS"/>
</dbReference>
<protein>
    <submittedName>
        <fullName evidence="5">Bromodomain and WD repeat-containing protein 1</fullName>
    </submittedName>
</protein>
<dbReference type="InterPro" id="IPR015943">
    <property type="entry name" value="WD40/YVTN_repeat-like_dom_sf"/>
</dbReference>